<dbReference type="Gene3D" id="1.10.10.10">
    <property type="entry name" value="Winged helix-like DNA-binding domain superfamily/Winged helix DNA-binding domain"/>
    <property type="match status" value="1"/>
</dbReference>
<dbReference type="Gene3D" id="3.40.50.300">
    <property type="entry name" value="P-loop containing nucleotide triphosphate hydrolases"/>
    <property type="match status" value="1"/>
</dbReference>
<keyword evidence="4" id="KW-0804">Transcription</keyword>
<keyword evidence="3" id="KW-0238">DNA-binding</keyword>
<dbReference type="Pfam" id="PF03704">
    <property type="entry name" value="BTAD"/>
    <property type="match status" value="1"/>
</dbReference>
<dbReference type="InterPro" id="IPR001867">
    <property type="entry name" value="OmpR/PhoB-type_DNA-bd"/>
</dbReference>
<organism evidence="7 8">
    <name type="scientific">Paractinoplanes bogorensis</name>
    <dbReference type="NCBI Taxonomy" id="1610840"/>
    <lineage>
        <taxon>Bacteria</taxon>
        <taxon>Bacillati</taxon>
        <taxon>Actinomycetota</taxon>
        <taxon>Actinomycetes</taxon>
        <taxon>Micromonosporales</taxon>
        <taxon>Micromonosporaceae</taxon>
        <taxon>Paractinoplanes</taxon>
    </lineage>
</organism>
<evidence type="ECO:0000259" key="5">
    <source>
        <dbReference type="SMART" id="SM00862"/>
    </source>
</evidence>
<keyword evidence="8" id="KW-1185">Reference proteome</keyword>
<dbReference type="PANTHER" id="PTHR35807">
    <property type="entry name" value="TRANSCRIPTIONAL REGULATOR REDD-RELATED"/>
    <property type="match status" value="1"/>
</dbReference>
<dbReference type="InterPro" id="IPR005158">
    <property type="entry name" value="BTAD"/>
</dbReference>
<dbReference type="InterPro" id="IPR011990">
    <property type="entry name" value="TPR-like_helical_dom_sf"/>
</dbReference>
<name>A0ABS5YUJ9_9ACTN</name>
<dbReference type="InterPro" id="IPR016032">
    <property type="entry name" value="Sig_transdc_resp-reg_C-effctor"/>
</dbReference>
<accession>A0ABS5YUJ9</accession>
<evidence type="ECO:0000256" key="1">
    <source>
        <dbReference type="ARBA" id="ARBA00005820"/>
    </source>
</evidence>
<gene>
    <name evidence="7" type="ORF">KOI35_26690</name>
</gene>
<evidence type="ECO:0000256" key="2">
    <source>
        <dbReference type="ARBA" id="ARBA00023015"/>
    </source>
</evidence>
<dbReference type="SMART" id="SM01043">
    <property type="entry name" value="BTAD"/>
    <property type="match status" value="1"/>
</dbReference>
<dbReference type="SUPFAM" id="SSF52540">
    <property type="entry name" value="P-loop containing nucleoside triphosphate hydrolases"/>
    <property type="match status" value="1"/>
</dbReference>
<dbReference type="SMART" id="SM00028">
    <property type="entry name" value="TPR"/>
    <property type="match status" value="4"/>
</dbReference>
<feature type="domain" description="OmpR/PhoB-type" evidence="5">
    <location>
        <begin position="25"/>
        <end position="98"/>
    </location>
</feature>
<evidence type="ECO:0000256" key="4">
    <source>
        <dbReference type="ARBA" id="ARBA00023163"/>
    </source>
</evidence>
<dbReference type="EMBL" id="JAHKKG010000008">
    <property type="protein sequence ID" value="MBU2667100.1"/>
    <property type="molecule type" value="Genomic_DNA"/>
</dbReference>
<dbReference type="RefSeq" id="WP_215791355.1">
    <property type="nucleotide sequence ID" value="NZ_JAHKKG010000008.1"/>
</dbReference>
<dbReference type="InterPro" id="IPR036388">
    <property type="entry name" value="WH-like_DNA-bd_sf"/>
</dbReference>
<dbReference type="PRINTS" id="PR00364">
    <property type="entry name" value="DISEASERSIST"/>
</dbReference>
<dbReference type="CDD" id="cd15831">
    <property type="entry name" value="BTAD"/>
    <property type="match status" value="1"/>
</dbReference>
<dbReference type="Gene3D" id="1.25.40.10">
    <property type="entry name" value="Tetratricopeptide repeat domain"/>
    <property type="match status" value="2"/>
</dbReference>
<reference evidence="7 8" key="1">
    <citation type="submission" date="2021-06" db="EMBL/GenBank/DDBJ databases">
        <title>Actinoplanes lichenicola sp. nov., and Actinoplanes ovalisporus sp. nov., isolated from lichen in Thailand.</title>
        <authorList>
            <person name="Saeng-In P."/>
            <person name="Kanchanasin P."/>
            <person name="Yuki M."/>
            <person name="Kudo T."/>
            <person name="Ohkuma M."/>
            <person name="Phongsopitanun W."/>
            <person name="Tanasupawat S."/>
        </authorList>
    </citation>
    <scope>NUCLEOTIDE SEQUENCE [LARGE SCALE GENOMIC DNA]</scope>
    <source>
        <strain evidence="7 8">NBRC 110975</strain>
    </source>
</reference>
<feature type="domain" description="Bacterial transcriptional activator" evidence="6">
    <location>
        <begin position="105"/>
        <end position="250"/>
    </location>
</feature>
<comment type="similarity">
    <text evidence="1">Belongs to the AfsR/DnrI/RedD regulatory family.</text>
</comment>
<evidence type="ECO:0000313" key="7">
    <source>
        <dbReference type="EMBL" id="MBU2667100.1"/>
    </source>
</evidence>
<comment type="caution">
    <text evidence="7">The sequence shown here is derived from an EMBL/GenBank/DDBJ whole genome shotgun (WGS) entry which is preliminary data.</text>
</comment>
<evidence type="ECO:0000313" key="8">
    <source>
        <dbReference type="Proteomes" id="UP001519654"/>
    </source>
</evidence>
<keyword evidence="2" id="KW-0805">Transcription regulation</keyword>
<dbReference type="PANTHER" id="PTHR35807:SF1">
    <property type="entry name" value="TRANSCRIPTIONAL REGULATOR REDD"/>
    <property type="match status" value="1"/>
</dbReference>
<dbReference type="Proteomes" id="UP001519654">
    <property type="component" value="Unassembled WGS sequence"/>
</dbReference>
<dbReference type="SUPFAM" id="SSF48452">
    <property type="entry name" value="TPR-like"/>
    <property type="match status" value="3"/>
</dbReference>
<evidence type="ECO:0000259" key="6">
    <source>
        <dbReference type="SMART" id="SM01043"/>
    </source>
</evidence>
<dbReference type="SUPFAM" id="SSF46894">
    <property type="entry name" value="C-terminal effector domain of the bipartite response regulators"/>
    <property type="match status" value="1"/>
</dbReference>
<proteinExistence type="inferred from homology"/>
<dbReference type="InterPro" id="IPR027417">
    <property type="entry name" value="P-loop_NTPase"/>
</dbReference>
<dbReference type="InterPro" id="IPR019734">
    <property type="entry name" value="TPR_rpt"/>
</dbReference>
<protein>
    <recommendedName>
        <fullName evidence="9">SARP family transcriptional regulator</fullName>
    </recommendedName>
</protein>
<evidence type="ECO:0000256" key="3">
    <source>
        <dbReference type="ARBA" id="ARBA00023125"/>
    </source>
</evidence>
<dbReference type="SMART" id="SM00862">
    <property type="entry name" value="Trans_reg_C"/>
    <property type="match status" value="1"/>
</dbReference>
<sequence>MIVANGAVPDMRIRAFGPLGAQAGDRPVVLGPLKQRTVLGVLLCRRGMRVLSDELIDSLWAVTPPASAAGNLRTYVHGLRRALGRDVIAGDGRTGYRIDPQSVRVDAWEFDVLCADAEISRRSGDLAGARDALGRATALRRGPAYADVSHVDPIAPEAARLEEAWLLAVEQRVQADLDLGAGDRLVGELAALVGRHPYRERFAGQLMIALYRTGRQSDALTVFRHTAAALMNDLGVRPGPELNEVHRAVLHHDDSLRPARPSASRLGSAAPAQLPLSAPGFAGRDAELAALQSLSHAGSAHPDMLTVLAISGTAGVGKTALAVRWAHQARDRFPDGQLYVNLRGFDPAGAVSADDAVRRFVGALGVPIRDIPADPEACRALYRSRLAGSRVLVVLDNARDAAHVRPLLPGTGSCQVVVTSRNPLTGLIAAEGAHPLALGALDRAQAHAVLAKRLGSSRLAAEPAPVEQIVEYCAGLPLALALVCARAAIAPATSLATLAAELRAAAGTLNAFATDDPATDVRAVLSWSYRAVSAQAARLFRFLGLHPGVEVSVSAAASLSGDDPARVRPLLAELTAAGLADEHRPGRYAGHDLLRAFAAELGAPGPAGPATHRLLDHYLHTAHRAANLTFPSRSATVLAPAQPGITIDDTPDASHGAAWFTAEQEVLTAAVRHAAASGFDAHAWQLTWALATHLDRRGHWIELQTLAGEAADAARRLRDDRAQARSLRLQARARLRLGDPHAAAGLLSRTLTFDTGPADRGHAYYALVEVTLELADTQGAEAHLAKALDEFRTAGDAVWQANTLSLTGWLHVQARRYREAIAACREALGLQQRIGTPQEQAASLDSLGLAHHRLGDLDEATHFYGRAVGKFERSGDRHGLAGTLTRRAEVHDDADRAAAARADRDRASAIHEQLHVA</sequence>
<dbReference type="InterPro" id="IPR051677">
    <property type="entry name" value="AfsR-DnrI-RedD_regulator"/>
</dbReference>
<evidence type="ECO:0008006" key="9">
    <source>
        <dbReference type="Google" id="ProtNLM"/>
    </source>
</evidence>